<evidence type="ECO:0000313" key="2">
    <source>
        <dbReference type="Proteomes" id="UP001501000"/>
    </source>
</evidence>
<dbReference type="GO" id="GO:0016787">
    <property type="term" value="F:hydrolase activity"/>
    <property type="evidence" value="ECO:0007669"/>
    <property type="project" value="UniProtKB-KW"/>
</dbReference>
<dbReference type="EMBL" id="BAABAJ010000002">
    <property type="protein sequence ID" value="GAA3901913.1"/>
    <property type="molecule type" value="Genomic_DNA"/>
</dbReference>
<dbReference type="Proteomes" id="UP001501000">
    <property type="component" value="Unassembled WGS sequence"/>
</dbReference>
<dbReference type="RefSeq" id="WP_345278816.1">
    <property type="nucleotide sequence ID" value="NZ_BAABAJ010000002.1"/>
</dbReference>
<protein>
    <submittedName>
        <fullName evidence="1">HAD family hydrolase</fullName>
    </submittedName>
</protein>
<dbReference type="Pfam" id="PF00702">
    <property type="entry name" value="Hydrolase"/>
    <property type="match status" value="1"/>
</dbReference>
<sequence>MTHTDSLNETLANARVVLVDFDGPVCDLFAGLSAAEVARELAGLLAARDGAAGAKAARTDDPFEVLRIAHDADGELGEEIERALTAAEVRAVAVAGKPVPGAAETLEAARATGRGVAVVSNNSAECVRIFLGLHGLDQYVAEIVGRHSAQPHLMKPNPYPLITAAERMNIDVTSCTLIGDSLTDVRAAHAAGATAIGYATTPPAYEAFTEARADAVTDSMQDAADVLVAA</sequence>
<proteinExistence type="predicted"/>
<organism evidence="1 2">
    <name type="scientific">Streptomyces gulbargensis</name>
    <dbReference type="NCBI Taxonomy" id="364901"/>
    <lineage>
        <taxon>Bacteria</taxon>
        <taxon>Bacillati</taxon>
        <taxon>Actinomycetota</taxon>
        <taxon>Actinomycetes</taxon>
        <taxon>Kitasatosporales</taxon>
        <taxon>Streptomycetaceae</taxon>
        <taxon>Streptomyces</taxon>
    </lineage>
</organism>
<dbReference type="InterPro" id="IPR036412">
    <property type="entry name" value="HAD-like_sf"/>
</dbReference>
<comment type="caution">
    <text evidence="1">The sequence shown here is derived from an EMBL/GenBank/DDBJ whole genome shotgun (WGS) entry which is preliminary data.</text>
</comment>
<gene>
    <name evidence="1" type="ORF">GCM10022244_10160</name>
</gene>
<accession>A0ABP7LLD2</accession>
<dbReference type="SUPFAM" id="SSF56784">
    <property type="entry name" value="HAD-like"/>
    <property type="match status" value="1"/>
</dbReference>
<dbReference type="Gene3D" id="3.40.50.1000">
    <property type="entry name" value="HAD superfamily/HAD-like"/>
    <property type="match status" value="1"/>
</dbReference>
<keyword evidence="2" id="KW-1185">Reference proteome</keyword>
<name>A0ABP7LLD2_9ACTN</name>
<keyword evidence="1" id="KW-0378">Hydrolase</keyword>
<dbReference type="PANTHER" id="PTHR43434">
    <property type="entry name" value="PHOSPHOGLYCOLATE PHOSPHATASE"/>
    <property type="match status" value="1"/>
</dbReference>
<reference evidence="2" key="1">
    <citation type="journal article" date="2019" name="Int. J. Syst. Evol. Microbiol.">
        <title>The Global Catalogue of Microorganisms (GCM) 10K type strain sequencing project: providing services to taxonomists for standard genome sequencing and annotation.</title>
        <authorList>
            <consortium name="The Broad Institute Genomics Platform"/>
            <consortium name="The Broad Institute Genome Sequencing Center for Infectious Disease"/>
            <person name="Wu L."/>
            <person name="Ma J."/>
        </authorList>
    </citation>
    <scope>NUCLEOTIDE SEQUENCE [LARGE SCALE GENOMIC DNA]</scope>
    <source>
        <strain evidence="2">JCM 16956</strain>
    </source>
</reference>
<dbReference type="PANTHER" id="PTHR43434:SF1">
    <property type="entry name" value="PHOSPHOGLYCOLATE PHOSPHATASE"/>
    <property type="match status" value="1"/>
</dbReference>
<dbReference type="InterPro" id="IPR023214">
    <property type="entry name" value="HAD_sf"/>
</dbReference>
<dbReference type="InterPro" id="IPR050155">
    <property type="entry name" value="HAD-like_hydrolase_sf"/>
</dbReference>
<evidence type="ECO:0000313" key="1">
    <source>
        <dbReference type="EMBL" id="GAA3901913.1"/>
    </source>
</evidence>